<evidence type="ECO:0000313" key="4">
    <source>
        <dbReference type="Proteomes" id="UP000507222"/>
    </source>
</evidence>
<name>A0A6J5TUC7_PRUAR</name>
<feature type="compositionally biased region" description="Acidic residues" evidence="1">
    <location>
        <begin position="90"/>
        <end position="147"/>
    </location>
</feature>
<gene>
    <name evidence="3" type="ORF">CURHAP_LOCUS10080</name>
</gene>
<dbReference type="PANTHER" id="PTHR33700:SF25">
    <property type="entry name" value="TRANSMEMBRANE PROTEIN"/>
    <property type="match status" value="1"/>
</dbReference>
<feature type="compositionally biased region" description="Basic and acidic residues" evidence="1">
    <location>
        <begin position="148"/>
        <end position="183"/>
    </location>
</feature>
<feature type="transmembrane region" description="Helical" evidence="2">
    <location>
        <begin position="20"/>
        <end position="37"/>
    </location>
</feature>
<organism evidence="3 4">
    <name type="scientific">Prunus armeniaca</name>
    <name type="common">Apricot</name>
    <name type="synonym">Armeniaca vulgaris</name>
    <dbReference type="NCBI Taxonomy" id="36596"/>
    <lineage>
        <taxon>Eukaryota</taxon>
        <taxon>Viridiplantae</taxon>
        <taxon>Streptophyta</taxon>
        <taxon>Embryophyta</taxon>
        <taxon>Tracheophyta</taxon>
        <taxon>Spermatophyta</taxon>
        <taxon>Magnoliopsida</taxon>
        <taxon>eudicotyledons</taxon>
        <taxon>Gunneridae</taxon>
        <taxon>Pentapetalae</taxon>
        <taxon>rosids</taxon>
        <taxon>fabids</taxon>
        <taxon>Rosales</taxon>
        <taxon>Rosaceae</taxon>
        <taxon>Amygdaloideae</taxon>
        <taxon>Amygdaleae</taxon>
        <taxon>Prunus</taxon>
    </lineage>
</organism>
<sequence length="434" mass="48261">MLKQSPSRNQRSKGFKVKHALQIFLLLAICIWLLYQLKHSHDKKAYEEISAKISGKMQNGQETIKLGRRSLHPRVEETSLDIGRHREKEQESEEEVDESKDEESEEEGRGAEDDEIDGHDQERAEDESEGVEDLIDEEDTEREEESEEKGNDLEIPRLLEDQAQSEDTRNTQEAREERYKGDDASSAVKQNTQKLSSEIEVGSLRKVKEEEVDKENKTNGILDFRVDTNDSGPKFGNVGTAKNAAVDNAVYGEERGNHFGSSNLDVQAYTNTSINTIEEAKMSNDSTVVLVEFADSLDGTEMLPKLYKDASLTSSQRHSYLEAVSGKENENPKSKDMQSGSSMTLSATENLDAPNQEMKVSIGSETESVVVSEAIADLEKSSAPKTTNENDQEVANVESHAYGRVNRAVESSMLLTTNENGDAVQNESRSLGSS</sequence>
<feature type="compositionally biased region" description="Basic and acidic residues" evidence="1">
    <location>
        <begin position="325"/>
        <end position="336"/>
    </location>
</feature>
<feature type="compositionally biased region" description="Polar residues" evidence="1">
    <location>
        <begin position="413"/>
        <end position="434"/>
    </location>
</feature>
<dbReference type="EMBL" id="CAEKDK010000001">
    <property type="protein sequence ID" value="CAB4267413.1"/>
    <property type="molecule type" value="Genomic_DNA"/>
</dbReference>
<protein>
    <submittedName>
        <fullName evidence="3">Uncharacterized protein</fullName>
    </submittedName>
</protein>
<feature type="region of interest" description="Disordered" evidence="1">
    <location>
        <begin position="319"/>
        <end position="344"/>
    </location>
</feature>
<feature type="region of interest" description="Disordered" evidence="1">
    <location>
        <begin position="60"/>
        <end position="215"/>
    </location>
</feature>
<dbReference type="Proteomes" id="UP000507222">
    <property type="component" value="Unassembled WGS sequence"/>
</dbReference>
<feature type="compositionally biased region" description="Basic and acidic residues" evidence="1">
    <location>
        <begin position="206"/>
        <end position="215"/>
    </location>
</feature>
<keyword evidence="2" id="KW-0812">Transmembrane</keyword>
<feature type="compositionally biased region" description="Basic and acidic residues" evidence="1">
    <location>
        <begin position="73"/>
        <end position="89"/>
    </location>
</feature>
<keyword evidence="2" id="KW-0472">Membrane</keyword>
<evidence type="ECO:0000256" key="1">
    <source>
        <dbReference type="SAM" id="MobiDB-lite"/>
    </source>
</evidence>
<proteinExistence type="predicted"/>
<dbReference type="PANTHER" id="PTHR33700">
    <property type="entry name" value="MYB-LIKE PROTEIN X"/>
    <property type="match status" value="1"/>
</dbReference>
<keyword evidence="2" id="KW-1133">Transmembrane helix</keyword>
<evidence type="ECO:0000313" key="3">
    <source>
        <dbReference type="EMBL" id="CAB4267413.1"/>
    </source>
</evidence>
<accession>A0A6J5TUC7</accession>
<evidence type="ECO:0000256" key="2">
    <source>
        <dbReference type="SAM" id="Phobius"/>
    </source>
</evidence>
<feature type="compositionally biased region" description="Polar residues" evidence="1">
    <location>
        <begin position="187"/>
        <end position="196"/>
    </location>
</feature>
<dbReference type="AlphaFoldDB" id="A0A6J5TUC7"/>
<reference evidence="3 4" key="1">
    <citation type="submission" date="2020-05" db="EMBL/GenBank/DDBJ databases">
        <authorList>
            <person name="Campoy J."/>
            <person name="Schneeberger K."/>
            <person name="Spophaly S."/>
        </authorList>
    </citation>
    <scope>NUCLEOTIDE SEQUENCE [LARGE SCALE GENOMIC DNA]</scope>
    <source>
        <strain evidence="3">PruArmRojPasFocal</strain>
    </source>
</reference>
<feature type="region of interest" description="Disordered" evidence="1">
    <location>
        <begin position="377"/>
        <end position="434"/>
    </location>
</feature>